<sequence>MLSTNTLPLAAVAVTNTLLLKPVVNIIPISITRLLHNTN</sequence>
<evidence type="ECO:0000313" key="1">
    <source>
        <dbReference type="EMBL" id="BAM40310.1"/>
    </source>
</evidence>
<evidence type="ECO:0000313" key="2">
    <source>
        <dbReference type="Proteomes" id="UP000003786"/>
    </source>
</evidence>
<dbReference type="AlphaFoldDB" id="J4D7R9"/>
<organism evidence="1 2">
    <name type="scientific">Theileria orientalis strain Shintoku</name>
    <dbReference type="NCBI Taxonomy" id="869250"/>
    <lineage>
        <taxon>Eukaryota</taxon>
        <taxon>Sar</taxon>
        <taxon>Alveolata</taxon>
        <taxon>Apicomplexa</taxon>
        <taxon>Aconoidasida</taxon>
        <taxon>Piroplasmida</taxon>
        <taxon>Theileriidae</taxon>
        <taxon>Theileria</taxon>
    </lineage>
</organism>
<keyword evidence="2" id="KW-1185">Reference proteome</keyword>
<protein>
    <submittedName>
        <fullName evidence="1">Uncharacterized protein</fullName>
    </submittedName>
</protein>
<dbReference type="KEGG" id="tot:TOT_020000569"/>
<gene>
    <name evidence="1" type="ORF">TOT_020000569</name>
</gene>
<dbReference type="Proteomes" id="UP000003786">
    <property type="component" value="Chromosome 2"/>
</dbReference>
<accession>J4D7R9</accession>
<reference evidence="1 2" key="1">
    <citation type="journal article" date="2012" name="MBio">
        <title>Comparative genome analysis of three eukaryotic parasites with differing abilities to transform leukocytes reveals key mediators of Theileria-induced leukocyte transformation.</title>
        <authorList>
            <person name="Hayashida K."/>
            <person name="Hara Y."/>
            <person name="Abe T."/>
            <person name="Yamasaki C."/>
            <person name="Toyoda A."/>
            <person name="Kosuge T."/>
            <person name="Suzuki Y."/>
            <person name="Sato Y."/>
            <person name="Kawashima S."/>
            <person name="Katayama T."/>
            <person name="Wakaguri H."/>
            <person name="Inoue N."/>
            <person name="Homma K."/>
            <person name="Tada-Umezaki M."/>
            <person name="Yagi Y."/>
            <person name="Fujii Y."/>
            <person name="Habara T."/>
            <person name="Kanehisa M."/>
            <person name="Watanabe H."/>
            <person name="Ito K."/>
            <person name="Gojobori T."/>
            <person name="Sugawara H."/>
            <person name="Imanishi T."/>
            <person name="Weir W."/>
            <person name="Gardner M."/>
            <person name="Pain A."/>
            <person name="Shiels B."/>
            <person name="Hattori M."/>
            <person name="Nene V."/>
            <person name="Sugimoto C."/>
        </authorList>
    </citation>
    <scope>NUCLEOTIDE SEQUENCE [LARGE SCALE GENOMIC DNA]</scope>
    <source>
        <strain evidence="1 2">Shintoku</strain>
    </source>
</reference>
<dbReference type="EMBL" id="AP011947">
    <property type="protein sequence ID" value="BAM40310.1"/>
    <property type="molecule type" value="Genomic_DNA"/>
</dbReference>
<dbReference type="GeneID" id="20714707"/>
<dbReference type="VEuPathDB" id="PiroplasmaDB:TOT_020000569"/>
<name>J4D7R9_THEOR</name>
<dbReference type="RefSeq" id="XP_009690611.1">
    <property type="nucleotide sequence ID" value="XM_009692316.1"/>
</dbReference>
<proteinExistence type="predicted"/>